<dbReference type="Gene3D" id="2.40.240.50">
    <property type="entry name" value="Barwin-like endoglucanases"/>
    <property type="match status" value="1"/>
</dbReference>
<dbReference type="CDD" id="cd14485">
    <property type="entry name" value="mltA_like_LT_A"/>
    <property type="match status" value="1"/>
</dbReference>
<dbReference type="Gene3D" id="2.40.40.10">
    <property type="entry name" value="RlpA-like domain"/>
    <property type="match status" value="1"/>
</dbReference>
<evidence type="ECO:0000256" key="1">
    <source>
        <dbReference type="ARBA" id="ARBA00001420"/>
    </source>
</evidence>
<comment type="caution">
    <text evidence="7">The sequence shown here is derived from an EMBL/GenBank/DDBJ whole genome shotgun (WGS) entry which is preliminary data.</text>
</comment>
<dbReference type="GO" id="GO:0009253">
    <property type="term" value="P:peptidoglycan catabolic process"/>
    <property type="evidence" value="ECO:0007669"/>
    <property type="project" value="TreeGrafter"/>
</dbReference>
<keyword evidence="5" id="KW-0732">Signal</keyword>
<dbReference type="NCBIfam" id="NF008366">
    <property type="entry name" value="PRK11162.1"/>
    <property type="match status" value="1"/>
</dbReference>
<name>A0A2M8S407_9PAST</name>
<dbReference type="Proteomes" id="UP000229329">
    <property type="component" value="Unassembled WGS sequence"/>
</dbReference>
<feature type="chain" id="PRO_5014818691" description="Membrane-bound lytic murein transglycosylase A" evidence="5">
    <location>
        <begin position="23"/>
        <end position="367"/>
    </location>
</feature>
<dbReference type="SMART" id="SM00925">
    <property type="entry name" value="MltA"/>
    <property type="match status" value="1"/>
</dbReference>
<dbReference type="OrthoDB" id="9783686at2"/>
<keyword evidence="8" id="KW-1185">Reference proteome</keyword>
<dbReference type="PIRSF" id="PIRSF019422">
    <property type="entry name" value="MltA"/>
    <property type="match status" value="1"/>
</dbReference>
<proteinExistence type="predicted"/>
<dbReference type="GO" id="GO:0019867">
    <property type="term" value="C:outer membrane"/>
    <property type="evidence" value="ECO:0007669"/>
    <property type="project" value="InterPro"/>
</dbReference>
<dbReference type="InterPro" id="IPR036908">
    <property type="entry name" value="RlpA-like_sf"/>
</dbReference>
<dbReference type="Pfam" id="PF06725">
    <property type="entry name" value="3D"/>
    <property type="match status" value="1"/>
</dbReference>
<dbReference type="InterPro" id="IPR010611">
    <property type="entry name" value="3D_dom"/>
</dbReference>
<dbReference type="GO" id="GO:0008933">
    <property type="term" value="F:peptidoglycan lytic transglycosylase activity"/>
    <property type="evidence" value="ECO:0007669"/>
    <property type="project" value="TreeGrafter"/>
</dbReference>
<dbReference type="Pfam" id="PF03562">
    <property type="entry name" value="MltA"/>
    <property type="match status" value="1"/>
</dbReference>
<protein>
    <recommendedName>
        <fullName evidence="4">Membrane-bound lytic murein transglycosylase A</fullName>
        <ecNumber evidence="4">4.2.2.n1</ecNumber>
    </recommendedName>
    <alternativeName>
        <fullName evidence="4">Murein hydrolase A</fullName>
    </alternativeName>
</protein>
<dbReference type="InterPro" id="IPR026044">
    <property type="entry name" value="MltA"/>
</dbReference>
<evidence type="ECO:0000313" key="7">
    <source>
        <dbReference type="EMBL" id="PJG85818.1"/>
    </source>
</evidence>
<evidence type="ECO:0000313" key="8">
    <source>
        <dbReference type="Proteomes" id="UP000229329"/>
    </source>
</evidence>
<keyword evidence="3 4" id="KW-0961">Cell wall biogenesis/degradation</keyword>
<dbReference type="GO" id="GO:0009254">
    <property type="term" value="P:peptidoglycan turnover"/>
    <property type="evidence" value="ECO:0007669"/>
    <property type="project" value="UniProtKB-UniRule"/>
</dbReference>
<evidence type="ECO:0000259" key="6">
    <source>
        <dbReference type="SMART" id="SM00925"/>
    </source>
</evidence>
<dbReference type="EMBL" id="PHHA01000006">
    <property type="protein sequence ID" value="PJG85818.1"/>
    <property type="molecule type" value="Genomic_DNA"/>
</dbReference>
<comment type="function">
    <text evidence="4">Murein-degrading enzyme. May play a role in recycling of muropeptides during cell elongation and/or cell division.</text>
</comment>
<organism evidence="7 8">
    <name type="scientific">Conservatibacter flavescens</name>
    <dbReference type="NCBI Taxonomy" id="28161"/>
    <lineage>
        <taxon>Bacteria</taxon>
        <taxon>Pseudomonadati</taxon>
        <taxon>Pseudomonadota</taxon>
        <taxon>Gammaproteobacteria</taxon>
        <taxon>Pasteurellales</taxon>
        <taxon>Pasteurellaceae</taxon>
        <taxon>Conservatibacter</taxon>
    </lineage>
</organism>
<accession>A0A2M8S407</accession>
<comment type="catalytic activity">
    <reaction evidence="1 4">
        <text>Exolytic cleavage of the (1-&gt;4)-beta-glycosidic linkage between N-acetylmuramic acid (MurNAc) and N-acetylglucosamine (GlcNAc) residues in peptidoglycan, from either the reducing or the non-reducing ends of the peptidoglycan chains, with concomitant formation of a 1,6-anhydrobond in the MurNAc residue.</text>
        <dbReference type="EC" id="4.2.2.n1"/>
    </reaction>
</comment>
<sequence>MKFLRSVFAPKLGGLLALALLASCSSTPPSTQGGSSLRHEYEELGAKYRGRTYNTQPLTTISRIDNQSAVVNQGDFLTQLSKVRGYSSSLNNRHAHTYAKLTGWVASGANVKDLSSFGINIREMAGHDGYQNVLMTGYYIPIFHARATRQGVFQHPIYALPKNKRFTRAQIYAGALEGQGLELAYSTMYDVFAMGVQGSGFADMGGGRLAHFAYGGQNGFSYTSVGRLLVEDGEIPKEKMSMQAIKEWGERNPSRFRELLERNQSYVFFKRDATFDVKGAAGVPLVGLASVAVDRNVIPLGSVLLVEIPQLDAKGKWTGEHVLHLAVALDVGGAIKGQHLDLYQGIGDKAGHTAGLLKHYGRVWVLQ</sequence>
<dbReference type="EC" id="4.2.2.n1" evidence="4"/>
<evidence type="ECO:0000256" key="2">
    <source>
        <dbReference type="ARBA" id="ARBA00023239"/>
    </source>
</evidence>
<evidence type="ECO:0000256" key="4">
    <source>
        <dbReference type="PIRNR" id="PIRNR019422"/>
    </source>
</evidence>
<feature type="signal peptide" evidence="5">
    <location>
        <begin position="1"/>
        <end position="22"/>
    </location>
</feature>
<reference evidence="7 8" key="1">
    <citation type="submission" date="2017-11" db="EMBL/GenBank/DDBJ databases">
        <title>Reclassification of Bisgaard taxon 7 as Conservatibacter flavescens gen. nov., sp. nov.</title>
        <authorList>
            <person name="Christensen H."/>
        </authorList>
    </citation>
    <scope>NUCLEOTIDE SEQUENCE [LARGE SCALE GENOMIC DNA]</scope>
    <source>
        <strain evidence="7 8">7_4</strain>
    </source>
</reference>
<dbReference type="InterPro" id="IPR005300">
    <property type="entry name" value="MltA_B"/>
</dbReference>
<dbReference type="RefSeq" id="WP_100288398.1">
    <property type="nucleotide sequence ID" value="NZ_PHHA01000006.1"/>
</dbReference>
<dbReference type="PANTHER" id="PTHR30124:SF0">
    <property type="entry name" value="MEMBRANE-BOUND LYTIC MUREIN TRANSGLYCOSYLASE A"/>
    <property type="match status" value="1"/>
</dbReference>
<dbReference type="AlphaFoldDB" id="A0A2M8S407"/>
<dbReference type="PANTHER" id="PTHR30124">
    <property type="entry name" value="MEMBRANE-BOUND LYTIC MUREIN TRANSGLYCOSYLASE A"/>
    <property type="match status" value="1"/>
</dbReference>
<dbReference type="PROSITE" id="PS51257">
    <property type="entry name" value="PROKAR_LIPOPROTEIN"/>
    <property type="match status" value="1"/>
</dbReference>
<dbReference type="GO" id="GO:0004553">
    <property type="term" value="F:hydrolase activity, hydrolyzing O-glycosyl compounds"/>
    <property type="evidence" value="ECO:0007669"/>
    <property type="project" value="InterPro"/>
</dbReference>
<gene>
    <name evidence="7" type="ORF">CVP05_04540</name>
</gene>
<dbReference type="CDD" id="cd14668">
    <property type="entry name" value="mlta_B"/>
    <property type="match status" value="1"/>
</dbReference>
<evidence type="ECO:0000256" key="5">
    <source>
        <dbReference type="SAM" id="SignalP"/>
    </source>
</evidence>
<evidence type="ECO:0000256" key="3">
    <source>
        <dbReference type="ARBA" id="ARBA00023316"/>
    </source>
</evidence>
<keyword evidence="2 4" id="KW-0456">Lyase</keyword>
<feature type="domain" description="Lytic transglycosylase MltA" evidence="6">
    <location>
        <begin position="142"/>
        <end position="270"/>
    </location>
</feature>
<dbReference type="SUPFAM" id="SSF50685">
    <property type="entry name" value="Barwin-like endoglucanases"/>
    <property type="match status" value="1"/>
</dbReference>
<dbReference type="GO" id="GO:0071555">
    <property type="term" value="P:cell wall organization"/>
    <property type="evidence" value="ECO:0007669"/>
    <property type="project" value="UniProtKB-KW"/>
</dbReference>